<dbReference type="AlphaFoldDB" id="A0A0E9PAK2"/>
<sequence>MFLIEHLNADVTITTGN</sequence>
<accession>A0A0E9PAK2</accession>
<dbReference type="EMBL" id="GBXM01107038">
    <property type="protein sequence ID" value="JAH01539.1"/>
    <property type="molecule type" value="Transcribed_RNA"/>
</dbReference>
<reference evidence="1" key="1">
    <citation type="submission" date="2014-11" db="EMBL/GenBank/DDBJ databases">
        <authorList>
            <person name="Amaro Gonzalez C."/>
        </authorList>
    </citation>
    <scope>NUCLEOTIDE SEQUENCE</scope>
</reference>
<evidence type="ECO:0000313" key="1">
    <source>
        <dbReference type="EMBL" id="JAH01539.1"/>
    </source>
</evidence>
<reference evidence="1" key="2">
    <citation type="journal article" date="2015" name="Fish Shellfish Immunol.">
        <title>Early steps in the European eel (Anguilla anguilla)-Vibrio vulnificus interaction in the gills: Role of the RtxA13 toxin.</title>
        <authorList>
            <person name="Callol A."/>
            <person name="Pajuelo D."/>
            <person name="Ebbesson L."/>
            <person name="Teles M."/>
            <person name="MacKenzie S."/>
            <person name="Amaro C."/>
        </authorList>
    </citation>
    <scope>NUCLEOTIDE SEQUENCE</scope>
</reference>
<name>A0A0E9PAK2_ANGAN</name>
<protein>
    <submittedName>
        <fullName evidence="1">Uncharacterized protein</fullName>
    </submittedName>
</protein>
<organism evidence="1">
    <name type="scientific">Anguilla anguilla</name>
    <name type="common">European freshwater eel</name>
    <name type="synonym">Muraena anguilla</name>
    <dbReference type="NCBI Taxonomy" id="7936"/>
    <lineage>
        <taxon>Eukaryota</taxon>
        <taxon>Metazoa</taxon>
        <taxon>Chordata</taxon>
        <taxon>Craniata</taxon>
        <taxon>Vertebrata</taxon>
        <taxon>Euteleostomi</taxon>
        <taxon>Actinopterygii</taxon>
        <taxon>Neopterygii</taxon>
        <taxon>Teleostei</taxon>
        <taxon>Anguilliformes</taxon>
        <taxon>Anguillidae</taxon>
        <taxon>Anguilla</taxon>
    </lineage>
</organism>
<proteinExistence type="predicted"/>